<accession>A0A318YJ66</accession>
<dbReference type="EMBL" id="KZ821467">
    <property type="protein sequence ID" value="PYH32613.1"/>
    <property type="molecule type" value="Genomic_DNA"/>
</dbReference>
<gene>
    <name evidence="1" type="ORF">BO87DRAFT_104509</name>
</gene>
<reference evidence="1" key="1">
    <citation type="submission" date="2016-12" db="EMBL/GenBank/DDBJ databases">
        <title>The genomes of Aspergillus section Nigri reveals drivers in fungal speciation.</title>
        <authorList>
            <consortium name="DOE Joint Genome Institute"/>
            <person name="Vesth T.C."/>
            <person name="Nybo J."/>
            <person name="Theobald S."/>
            <person name="Brandl J."/>
            <person name="Frisvad J.C."/>
            <person name="Nielsen K.F."/>
            <person name="Lyhne E.K."/>
            <person name="Kogle M.E."/>
            <person name="Kuo A."/>
            <person name="Riley R."/>
            <person name="Clum A."/>
            <person name="Nolan M."/>
            <person name="Lipzen A."/>
            <person name="Salamov A."/>
            <person name="Henrissat B."/>
            <person name="Wiebenga A."/>
            <person name="De Vries R.P."/>
            <person name="Grigoriev I.V."/>
            <person name="Mortensen U.H."/>
            <person name="Andersen M.R."/>
            <person name="Baker S.E."/>
        </authorList>
    </citation>
    <scope>NUCLEOTIDE SEQUENCE [LARGE SCALE GENOMIC DNA]</scope>
    <source>
        <strain evidence="1">CBS 115656</strain>
    </source>
</reference>
<keyword evidence="2" id="KW-1185">Reference proteome</keyword>
<proteinExistence type="predicted"/>
<dbReference type="AlphaFoldDB" id="A0A318YJ66"/>
<evidence type="ECO:0000313" key="2">
    <source>
        <dbReference type="Proteomes" id="UP000247647"/>
    </source>
</evidence>
<sequence>MSCLLFPSIYCHPHTLSSFLISSPLSSPEVYRLAGRLVWLPAYLLHHHHCLLWRTWSSVFFAWFPSIQISPVNSWWTECARLWVHGWLVGWLWYL</sequence>
<dbReference type="Proteomes" id="UP000247647">
    <property type="component" value="Unassembled WGS sequence"/>
</dbReference>
<evidence type="ECO:0000313" key="1">
    <source>
        <dbReference type="EMBL" id="PYH32613.1"/>
    </source>
</evidence>
<organism evidence="1 2">
    <name type="scientific">Aspergillus neoniger (strain CBS 115656)</name>
    <dbReference type="NCBI Taxonomy" id="1448310"/>
    <lineage>
        <taxon>Eukaryota</taxon>
        <taxon>Fungi</taxon>
        <taxon>Dikarya</taxon>
        <taxon>Ascomycota</taxon>
        <taxon>Pezizomycotina</taxon>
        <taxon>Eurotiomycetes</taxon>
        <taxon>Eurotiomycetidae</taxon>
        <taxon>Eurotiales</taxon>
        <taxon>Aspergillaceae</taxon>
        <taxon>Aspergillus</taxon>
        <taxon>Aspergillus subgen. Circumdati</taxon>
    </lineage>
</organism>
<name>A0A318YJ66_ASPNB</name>
<protein>
    <submittedName>
        <fullName evidence="1">Uncharacterized protein</fullName>
    </submittedName>
</protein>
<dbReference type="RefSeq" id="XP_025478091.1">
    <property type="nucleotide sequence ID" value="XM_025617811.1"/>
</dbReference>
<dbReference type="GeneID" id="37120267"/>